<reference evidence="2" key="1">
    <citation type="journal article" date="2021" name="bioRxiv">
        <title>Whole Genome Assembly and Annotation of Northern Wild Rice, Zizania palustris L., Supports a Whole Genome Duplication in the Zizania Genus.</title>
        <authorList>
            <person name="Haas M."/>
            <person name="Kono T."/>
            <person name="Macchietto M."/>
            <person name="Millas R."/>
            <person name="McGilp L."/>
            <person name="Shao M."/>
            <person name="Duquette J."/>
            <person name="Hirsch C.N."/>
            <person name="Kimball J."/>
        </authorList>
    </citation>
    <scope>NUCLEOTIDE SEQUENCE</scope>
    <source>
        <tissue evidence="2">Fresh leaf tissue</tissue>
    </source>
</reference>
<protein>
    <submittedName>
        <fullName evidence="2">Uncharacterized protein</fullName>
    </submittedName>
</protein>
<dbReference type="EMBL" id="JAAALK010000084">
    <property type="protein sequence ID" value="KAG8083730.1"/>
    <property type="molecule type" value="Genomic_DNA"/>
</dbReference>
<organism evidence="2 3">
    <name type="scientific">Zizania palustris</name>
    <name type="common">Northern wild rice</name>
    <dbReference type="NCBI Taxonomy" id="103762"/>
    <lineage>
        <taxon>Eukaryota</taxon>
        <taxon>Viridiplantae</taxon>
        <taxon>Streptophyta</taxon>
        <taxon>Embryophyta</taxon>
        <taxon>Tracheophyta</taxon>
        <taxon>Spermatophyta</taxon>
        <taxon>Magnoliopsida</taxon>
        <taxon>Liliopsida</taxon>
        <taxon>Poales</taxon>
        <taxon>Poaceae</taxon>
        <taxon>BOP clade</taxon>
        <taxon>Oryzoideae</taxon>
        <taxon>Oryzeae</taxon>
        <taxon>Zizaniinae</taxon>
        <taxon>Zizania</taxon>
    </lineage>
</organism>
<gene>
    <name evidence="2" type="ORF">GUJ93_ZPchr0016g2607</name>
</gene>
<reference evidence="2" key="2">
    <citation type="submission" date="2021-02" db="EMBL/GenBank/DDBJ databases">
        <authorList>
            <person name="Kimball J.A."/>
            <person name="Haas M.W."/>
            <person name="Macchietto M."/>
            <person name="Kono T."/>
            <person name="Duquette J."/>
            <person name="Shao M."/>
        </authorList>
    </citation>
    <scope>NUCLEOTIDE SEQUENCE</scope>
    <source>
        <tissue evidence="2">Fresh leaf tissue</tissue>
    </source>
</reference>
<evidence type="ECO:0000256" key="1">
    <source>
        <dbReference type="SAM" id="MobiDB-lite"/>
    </source>
</evidence>
<keyword evidence="3" id="KW-1185">Reference proteome</keyword>
<proteinExistence type="predicted"/>
<dbReference type="Proteomes" id="UP000729402">
    <property type="component" value="Unassembled WGS sequence"/>
</dbReference>
<feature type="compositionally biased region" description="Low complexity" evidence="1">
    <location>
        <begin position="47"/>
        <end position="67"/>
    </location>
</feature>
<dbReference type="AlphaFoldDB" id="A0A8J5VVP4"/>
<feature type="region of interest" description="Disordered" evidence="1">
    <location>
        <begin position="33"/>
        <end position="85"/>
    </location>
</feature>
<evidence type="ECO:0000313" key="3">
    <source>
        <dbReference type="Proteomes" id="UP000729402"/>
    </source>
</evidence>
<sequence>MRGMIGFIGEGCLSRVMEAAATSELLLRSVESPLLASNSPELIDGARPSSRTPAPTLPSPSAHAPSAAPAPTPPPPPTPLHRRGFSVDCGDAGVCGGCTQKGGNGCA</sequence>
<accession>A0A8J5VVP4</accession>
<name>A0A8J5VVP4_ZIZPA</name>
<comment type="caution">
    <text evidence="2">The sequence shown here is derived from an EMBL/GenBank/DDBJ whole genome shotgun (WGS) entry which is preliminary data.</text>
</comment>
<evidence type="ECO:0000313" key="2">
    <source>
        <dbReference type="EMBL" id="KAG8083730.1"/>
    </source>
</evidence>
<feature type="compositionally biased region" description="Pro residues" evidence="1">
    <location>
        <begin position="68"/>
        <end position="79"/>
    </location>
</feature>